<dbReference type="GO" id="GO:0005634">
    <property type="term" value="C:nucleus"/>
    <property type="evidence" value="ECO:0007669"/>
    <property type="project" value="TreeGrafter"/>
</dbReference>
<proteinExistence type="predicted"/>
<dbReference type="EMBL" id="JAVRRT010000009">
    <property type="protein sequence ID" value="KAK5168703.1"/>
    <property type="molecule type" value="Genomic_DNA"/>
</dbReference>
<evidence type="ECO:0000256" key="1">
    <source>
        <dbReference type="ARBA" id="ARBA00004629"/>
    </source>
</evidence>
<dbReference type="Proteomes" id="UP001337655">
    <property type="component" value="Unassembled WGS sequence"/>
</dbReference>
<dbReference type="GO" id="GO:0032991">
    <property type="term" value="C:protein-containing complex"/>
    <property type="evidence" value="ECO:0007669"/>
    <property type="project" value="UniProtKB-ARBA"/>
</dbReference>
<evidence type="ECO:0000256" key="4">
    <source>
        <dbReference type="ARBA" id="ARBA00023328"/>
    </source>
</evidence>
<feature type="compositionally biased region" description="Low complexity" evidence="5">
    <location>
        <begin position="236"/>
        <end position="245"/>
    </location>
</feature>
<feature type="region of interest" description="Disordered" evidence="5">
    <location>
        <begin position="785"/>
        <end position="813"/>
    </location>
</feature>
<accession>A0AAV9P755</accession>
<evidence type="ECO:0000259" key="6">
    <source>
        <dbReference type="PROSITE" id="PS50011"/>
    </source>
</evidence>
<dbReference type="GO" id="GO:0000776">
    <property type="term" value="C:kinetochore"/>
    <property type="evidence" value="ECO:0007669"/>
    <property type="project" value="UniProtKB-KW"/>
</dbReference>
<dbReference type="Gene3D" id="1.10.510.10">
    <property type="entry name" value="Transferase(Phosphotransferase) domain 1"/>
    <property type="match status" value="1"/>
</dbReference>
<feature type="domain" description="Protein kinase" evidence="6">
    <location>
        <begin position="902"/>
        <end position="1216"/>
    </location>
</feature>
<evidence type="ECO:0000313" key="9">
    <source>
        <dbReference type="Proteomes" id="UP001337655"/>
    </source>
</evidence>
<dbReference type="PANTHER" id="PTHR14030">
    <property type="entry name" value="MITOTIC CHECKPOINT SERINE/THREONINE-PROTEIN KINASE BUB1"/>
    <property type="match status" value="1"/>
</dbReference>
<gene>
    <name evidence="8" type="primary">BUB1</name>
    <name evidence="8" type="ORF">LTR77_006012</name>
</gene>
<feature type="compositionally biased region" description="Basic residues" evidence="5">
    <location>
        <begin position="366"/>
        <end position="376"/>
    </location>
</feature>
<dbReference type="InterPro" id="IPR015661">
    <property type="entry name" value="Bub1/Mad3"/>
</dbReference>
<dbReference type="GO" id="GO:0004674">
    <property type="term" value="F:protein serine/threonine kinase activity"/>
    <property type="evidence" value="ECO:0007669"/>
    <property type="project" value="UniProtKB-EC"/>
</dbReference>
<feature type="compositionally biased region" description="Acidic residues" evidence="5">
    <location>
        <begin position="385"/>
        <end position="405"/>
    </location>
</feature>
<reference evidence="8 9" key="1">
    <citation type="submission" date="2023-08" db="EMBL/GenBank/DDBJ databases">
        <title>Black Yeasts Isolated from many extreme environments.</title>
        <authorList>
            <person name="Coleine C."/>
            <person name="Stajich J.E."/>
            <person name="Selbmann L."/>
        </authorList>
    </citation>
    <scope>NUCLEOTIDE SEQUENCE [LARGE SCALE GENOMIC DNA]</scope>
    <source>
        <strain evidence="8 9">CCFEE 5935</strain>
    </source>
</reference>
<dbReference type="EC" id="2.7.11.1" evidence="8"/>
<name>A0AAV9P755_9PEZI</name>
<evidence type="ECO:0000256" key="2">
    <source>
        <dbReference type="ARBA" id="ARBA00022454"/>
    </source>
</evidence>
<evidence type="ECO:0000313" key="8">
    <source>
        <dbReference type="EMBL" id="KAK5168703.1"/>
    </source>
</evidence>
<feature type="region of interest" description="Disordered" evidence="5">
    <location>
        <begin position="236"/>
        <end position="309"/>
    </location>
</feature>
<feature type="region of interest" description="Disordered" evidence="5">
    <location>
        <begin position="366"/>
        <end position="418"/>
    </location>
</feature>
<dbReference type="GO" id="GO:0051754">
    <property type="term" value="P:meiotic sister chromatid cohesion, centromeric"/>
    <property type="evidence" value="ECO:0007669"/>
    <property type="project" value="TreeGrafter"/>
</dbReference>
<dbReference type="PROSITE" id="PS00108">
    <property type="entry name" value="PROTEIN_KINASE_ST"/>
    <property type="match status" value="1"/>
</dbReference>
<dbReference type="PROSITE" id="PS51489">
    <property type="entry name" value="BUB1_N"/>
    <property type="match status" value="1"/>
</dbReference>
<dbReference type="SMART" id="SM00777">
    <property type="entry name" value="Mad3_BUB1_I"/>
    <property type="match status" value="1"/>
</dbReference>
<feature type="compositionally biased region" description="Basic and acidic residues" evidence="5">
    <location>
        <begin position="287"/>
        <end position="306"/>
    </location>
</feature>
<comment type="caution">
    <text evidence="8">The sequence shown here is derived from an EMBL/GenBank/DDBJ whole genome shotgun (WGS) entry which is preliminary data.</text>
</comment>
<feature type="region of interest" description="Disordered" evidence="5">
    <location>
        <begin position="927"/>
        <end position="954"/>
    </location>
</feature>
<keyword evidence="2" id="KW-0158">Chromosome</keyword>
<dbReference type="SMART" id="SM00220">
    <property type="entry name" value="S_TKc"/>
    <property type="match status" value="1"/>
</dbReference>
<dbReference type="GO" id="GO:0007094">
    <property type="term" value="P:mitotic spindle assembly checkpoint signaling"/>
    <property type="evidence" value="ECO:0007669"/>
    <property type="project" value="InterPro"/>
</dbReference>
<keyword evidence="4" id="KW-0137">Centromere</keyword>
<protein>
    <submittedName>
        <fullName evidence="8">Protein kinase</fullName>
        <ecNumber evidence="8">2.7.11.1</ecNumber>
    </submittedName>
</protein>
<dbReference type="GO" id="GO:0005524">
    <property type="term" value="F:ATP binding"/>
    <property type="evidence" value="ECO:0007669"/>
    <property type="project" value="InterPro"/>
</dbReference>
<evidence type="ECO:0000259" key="7">
    <source>
        <dbReference type="PROSITE" id="PS51489"/>
    </source>
</evidence>
<feature type="compositionally biased region" description="Polar residues" evidence="5">
    <location>
        <begin position="635"/>
        <end position="655"/>
    </location>
</feature>
<evidence type="ECO:0000256" key="5">
    <source>
        <dbReference type="SAM" id="MobiDB-lite"/>
    </source>
</evidence>
<dbReference type="RefSeq" id="XP_064658169.1">
    <property type="nucleotide sequence ID" value="XM_064803254.1"/>
</dbReference>
<dbReference type="AlphaFoldDB" id="A0AAV9P755"/>
<feature type="region of interest" description="Disordered" evidence="5">
    <location>
        <begin position="461"/>
        <end position="690"/>
    </location>
</feature>
<dbReference type="Gene3D" id="1.25.40.430">
    <property type="match status" value="1"/>
</dbReference>
<evidence type="ECO:0000256" key="3">
    <source>
        <dbReference type="ARBA" id="ARBA00022838"/>
    </source>
</evidence>
<feature type="domain" description="BUB1 N-terminal" evidence="7">
    <location>
        <begin position="61"/>
        <end position="220"/>
    </location>
</feature>
<keyword evidence="9" id="KW-1185">Reference proteome</keyword>
<keyword evidence="3" id="KW-0995">Kinetochore</keyword>
<dbReference type="PROSITE" id="PS50011">
    <property type="entry name" value="PROTEIN_KINASE_DOM"/>
    <property type="match status" value="1"/>
</dbReference>
<dbReference type="FunFam" id="1.25.40.430:FF:000003">
    <property type="entry name" value="Checkpoint serine/threonine-protein kinase BUB1"/>
    <property type="match status" value="1"/>
</dbReference>
<feature type="compositionally biased region" description="Low complexity" evidence="5">
    <location>
        <begin position="571"/>
        <end position="584"/>
    </location>
</feature>
<dbReference type="InterPro" id="IPR000719">
    <property type="entry name" value="Prot_kinase_dom"/>
</dbReference>
<comment type="subcellular location">
    <subcellularLocation>
        <location evidence="1">Chromosome</location>
        <location evidence="1">Centromere</location>
        <location evidence="1">Kinetochore</location>
    </subcellularLocation>
</comment>
<dbReference type="InterPro" id="IPR008271">
    <property type="entry name" value="Ser/Thr_kinase_AS"/>
</dbReference>
<dbReference type="CDD" id="cd13981">
    <property type="entry name" value="STKc_Bub1_BubR1"/>
    <property type="match status" value="1"/>
</dbReference>
<feature type="compositionally biased region" description="Polar residues" evidence="5">
    <location>
        <begin position="802"/>
        <end position="812"/>
    </location>
</feature>
<feature type="compositionally biased region" description="Acidic residues" evidence="5">
    <location>
        <begin position="557"/>
        <end position="570"/>
    </location>
</feature>
<sequence>MAATDDLIDFNIIESHKENIQALPSGRSAKALAQIYSPPLLGANPSPSATEDANAGKRAEYEKELQTIDEADDPLDVYDRYVKWTLDAYPSAQATPQSQLLPLLERATKAFQSSSHYKNDPRYLRIWLHYIRMFSDAPREVFVFLARHGIGEALALYYEEFAAWLENAGRWNQAEEVYKMGLEREARPVERLLRKFGEFERRNQARPHDAAEPTSPALPIARPALAAKIDPFAAASPSAAAPQQARSTASKKSKGSKMAIFSDSDDSSSRPSSGSGAKGWDNIGSLAERKKENTVEAKPWVGEKLKGGKTNGGMMKMAVFKDQSVRNPKTGRLECVYVDLESIYPDPQNSRVEYCFEELMARHRGHDISRRKRKPRTQQQHAEADQDDTPMDLDQEPDLPDESAQQDEPMTGLEEVVAKSTKKERGFKIFEDAFEIPPVQHKTEKDEKVLVEKFSKTLALNDEQDENAPPSQREAQLAKKLRREERANRTRKIQVMDVKHIKNETKTIQLNLDSPTGPKLKRKKSSDKPEPTMTINTKEAMDEIYGIFNVPLPSQTEEAEVEDEDSDDDYSTGGESTGTGKLSGPPSEYGDDTRNEILGVQKAISDEEGKTGVSEWSDFTTSKHVPKDDVADSILESTQSTSWEVYQDQSQSQSAPLPEDDEADDLITPIDENPRTRYVPVPPEGYEPPMGQYRDMAVVANNRLPFMTPIVERTESSMGLATARTSEKDYFNAKTPSRKAAAGVPVALEEADELGSSPFQEELGEVEAEDRRKVLQPIRTKSTKGTISLGQGTARGQIAAKSGSTKETSDTAVQKGPVIRDEQCNPMDPQLRQTILSQMKPSLSTYEGYHEHLSTTSNRTSEIKKYIRVLQKASRSSTNLEKTASTLSLPPMLSFPGADGTYTIKRELGAGTFAPVYLIENSTAITAAENQENETSDSRPSSRSGKATHRAPLEALKMEDPPNVWEFYILRATHRRLGVSRAADSIVRAHEMHLFRDECFLIESFRSQGTLLDLVNLARVENGPNASSAGLDEMMAMWLTVELLRTVEALHSKGIIHGDLKGDNVLVRFDDPGLETDWSPTYFPSGAHGWSSKGVCLIDMGRGIDMRQFVPNVAFIADWKTTEADCAEMRELRPWTYQVDYFGLAGIIHSLLFGKYMETIGEKHGAVLGQGATKTYRIREGLKRYWQTEIWGEVFGLLLNPLAHVEGEEGGKMPVLRGLRGVRERMEGWLEENCERGMGLKGMIGRFEGVIRERRRKGR</sequence>
<dbReference type="InterPro" id="IPR011009">
    <property type="entry name" value="Kinase-like_dom_sf"/>
</dbReference>
<keyword evidence="8" id="KW-0418">Kinase</keyword>
<dbReference type="InterPro" id="IPR013212">
    <property type="entry name" value="Mad3/Bub1_I"/>
</dbReference>
<dbReference type="SUPFAM" id="SSF56112">
    <property type="entry name" value="Protein kinase-like (PK-like)"/>
    <property type="match status" value="1"/>
</dbReference>
<keyword evidence="8" id="KW-0808">Transferase</keyword>
<dbReference type="Pfam" id="PF08311">
    <property type="entry name" value="Mad3_BUB1_I"/>
    <property type="match status" value="1"/>
</dbReference>
<dbReference type="GeneID" id="89927352"/>
<dbReference type="PANTHER" id="PTHR14030:SF4">
    <property type="entry name" value="BUB1 KINASE, ISOFORM A-RELATED"/>
    <property type="match status" value="1"/>
</dbReference>
<organism evidence="8 9">
    <name type="scientific">Saxophila tyrrhenica</name>
    <dbReference type="NCBI Taxonomy" id="1690608"/>
    <lineage>
        <taxon>Eukaryota</taxon>
        <taxon>Fungi</taxon>
        <taxon>Dikarya</taxon>
        <taxon>Ascomycota</taxon>
        <taxon>Pezizomycotina</taxon>
        <taxon>Dothideomycetes</taxon>
        <taxon>Dothideomycetidae</taxon>
        <taxon>Mycosphaerellales</taxon>
        <taxon>Extremaceae</taxon>
        <taxon>Saxophila</taxon>
    </lineage>
</organism>